<name>A0A2I1KTE0_9ACTO</name>
<dbReference type="GeneID" id="81708444"/>
<gene>
    <name evidence="1" type="ORF">CYJ26_05805</name>
</gene>
<dbReference type="AlphaFoldDB" id="A0A2I1KTE0"/>
<dbReference type="EMBL" id="PKHA01000004">
    <property type="protein sequence ID" value="PKY98894.1"/>
    <property type="molecule type" value="Genomic_DNA"/>
</dbReference>
<dbReference type="Proteomes" id="UP000234778">
    <property type="component" value="Unassembled WGS sequence"/>
</dbReference>
<dbReference type="RefSeq" id="WP_006548639.1">
    <property type="nucleotide sequence ID" value="NZ_JAHAIH010000026.1"/>
</dbReference>
<evidence type="ECO:0000313" key="2">
    <source>
        <dbReference type="Proteomes" id="UP000234778"/>
    </source>
</evidence>
<sequence>MSGKHIDLFLVDGESGGLMTADVSGWTGHVLSGPRSAVSRMLTRSDAQTNGVYLLTGSDDSALESLRCYIGRTENFAQRMRDHDAKKDWWDRAVLISSREEAFNEGYWAYLEYRMVEIASLAQRATLDDNKQTPKPRKLSEAQQSDAEAFLEQIRSILPVLGINILRSPRPNHERTVTEIEDATSPIFWIRIPARGVDASARIVDGEFFLMEGSRLVAGWSGRGRSESTKRTYASLQARRDKLITDGTFRQEGDTLVVTRDVAMAPSTASSLALGNSTSGPGTWRWKGGTLRDWEDRDLH</sequence>
<organism evidence="1 2">
    <name type="scientific">Actinomyces urogenitalis</name>
    <dbReference type="NCBI Taxonomy" id="103621"/>
    <lineage>
        <taxon>Bacteria</taxon>
        <taxon>Bacillati</taxon>
        <taxon>Actinomycetota</taxon>
        <taxon>Actinomycetes</taxon>
        <taxon>Actinomycetales</taxon>
        <taxon>Actinomycetaceae</taxon>
        <taxon>Actinomyces</taxon>
    </lineage>
</organism>
<comment type="caution">
    <text evidence="1">The sequence shown here is derived from an EMBL/GenBank/DDBJ whole genome shotgun (WGS) entry which is preliminary data.</text>
</comment>
<accession>A0A2I1KTE0</accession>
<dbReference type="CDD" id="cd10447">
    <property type="entry name" value="GIY-YIG_unchar_2"/>
    <property type="match status" value="1"/>
</dbReference>
<reference evidence="1 2" key="1">
    <citation type="submission" date="2017-12" db="EMBL/GenBank/DDBJ databases">
        <title>Phylogenetic diversity of female urinary microbiome.</title>
        <authorList>
            <person name="Thomas-White K."/>
            <person name="Wolfe A.J."/>
        </authorList>
    </citation>
    <scope>NUCLEOTIDE SEQUENCE [LARGE SCALE GENOMIC DNA]</scope>
    <source>
        <strain evidence="1 2">UMB0319</strain>
    </source>
</reference>
<evidence type="ECO:0000313" key="1">
    <source>
        <dbReference type="EMBL" id="PKY98894.1"/>
    </source>
</evidence>
<proteinExistence type="predicted"/>
<protein>
    <submittedName>
        <fullName evidence="1">DUF4357 domain-containing protein</fullName>
    </submittedName>
</protein>